<dbReference type="AlphaFoldDB" id="A0A221SX93"/>
<reference evidence="1 2" key="1">
    <citation type="submission" date="2017-05" db="EMBL/GenBank/DDBJ databases">
        <title>The complete genome sequence of Deinococcus ficus isolated from the rhizosphere of the Ficus religiosa L. in Taiwan.</title>
        <authorList>
            <person name="Wu K.-M."/>
            <person name="Liao T.-L."/>
            <person name="Liu Y.-M."/>
            <person name="Young C.-C."/>
            <person name="Tsai S.-F."/>
        </authorList>
    </citation>
    <scope>NUCLEOTIDE SEQUENCE [LARGE SCALE GENOMIC DNA]</scope>
    <source>
        <strain evidence="1 2">CC-FR2-10</strain>
    </source>
</reference>
<dbReference type="KEGG" id="dfc:DFI_09535"/>
<dbReference type="EMBL" id="CP021081">
    <property type="protein sequence ID" value="ASN81216.1"/>
    <property type="molecule type" value="Genomic_DNA"/>
</dbReference>
<keyword evidence="2" id="KW-1185">Reference proteome</keyword>
<evidence type="ECO:0008006" key="3">
    <source>
        <dbReference type="Google" id="ProtNLM"/>
    </source>
</evidence>
<evidence type="ECO:0000313" key="2">
    <source>
        <dbReference type="Proteomes" id="UP000259030"/>
    </source>
</evidence>
<sequence length="131" mass="14148">MTFRAALPRRLPLLLGAALCLPLTACRYNFVPLIPPVQETKLPVRLTDVTLTRDGETLTLKAKVSGTFEPGYLGVRWYAGAQEIGQDSLFLDAAQPAATFTLAAPAKAAYRAVLSFGGVVLRQVELYEVAP</sequence>
<protein>
    <recommendedName>
        <fullName evidence="3">Ig-like domain-containing protein</fullName>
    </recommendedName>
</protein>
<dbReference type="STRING" id="317577.GCA_000419625_02006"/>
<proteinExistence type="predicted"/>
<dbReference type="RefSeq" id="WP_027462936.1">
    <property type="nucleotide sequence ID" value="NZ_CP021081.1"/>
</dbReference>
<organism evidence="1 2">
    <name type="scientific">Deinococcus ficus</name>
    <dbReference type="NCBI Taxonomy" id="317577"/>
    <lineage>
        <taxon>Bacteria</taxon>
        <taxon>Thermotogati</taxon>
        <taxon>Deinococcota</taxon>
        <taxon>Deinococci</taxon>
        <taxon>Deinococcales</taxon>
        <taxon>Deinococcaceae</taxon>
        <taxon>Deinococcus</taxon>
    </lineage>
</organism>
<evidence type="ECO:0000313" key="1">
    <source>
        <dbReference type="EMBL" id="ASN81216.1"/>
    </source>
</evidence>
<name>A0A221SX93_9DEIO</name>
<accession>A0A221SX93</accession>
<dbReference type="Proteomes" id="UP000259030">
    <property type="component" value="Chromosome"/>
</dbReference>
<gene>
    <name evidence="1" type="ORF">DFI_09535</name>
</gene>